<evidence type="ECO:0000256" key="4">
    <source>
        <dbReference type="ARBA" id="ARBA00022967"/>
    </source>
</evidence>
<comment type="caution">
    <text evidence="7">The sequence shown here is derived from an EMBL/GenBank/DDBJ whole genome shotgun (WGS) entry which is preliminary data.</text>
</comment>
<dbReference type="InterPro" id="IPR017871">
    <property type="entry name" value="ABC_transporter-like_CS"/>
</dbReference>
<evidence type="ECO:0000259" key="6">
    <source>
        <dbReference type="PROSITE" id="PS50893"/>
    </source>
</evidence>
<dbReference type="PROSITE" id="PS00211">
    <property type="entry name" value="ABC_TRANSPORTER_1"/>
    <property type="match status" value="1"/>
</dbReference>
<evidence type="ECO:0000313" key="8">
    <source>
        <dbReference type="Proteomes" id="UP000249082"/>
    </source>
</evidence>
<evidence type="ECO:0000256" key="2">
    <source>
        <dbReference type="ARBA" id="ARBA00022741"/>
    </source>
</evidence>
<dbReference type="PANTHER" id="PTHR42794">
    <property type="entry name" value="HEMIN IMPORT ATP-BINDING PROTEIN HMUV"/>
    <property type="match status" value="1"/>
</dbReference>
<organism evidence="7 8">
    <name type="scientific">Novosphingobium pentaromativorans</name>
    <dbReference type="NCBI Taxonomy" id="205844"/>
    <lineage>
        <taxon>Bacteria</taxon>
        <taxon>Pseudomonadati</taxon>
        <taxon>Pseudomonadota</taxon>
        <taxon>Alphaproteobacteria</taxon>
        <taxon>Sphingomonadales</taxon>
        <taxon>Sphingomonadaceae</taxon>
        <taxon>Novosphingobium</taxon>
    </lineage>
</organism>
<evidence type="ECO:0000313" key="7">
    <source>
        <dbReference type="EMBL" id="PZQ55436.1"/>
    </source>
</evidence>
<comment type="function">
    <text evidence="5">Part of the ABC transporter complex HmuTUV involved in hemin import. Responsible for energy coupling to the transport system.</text>
</comment>
<reference evidence="7 8" key="1">
    <citation type="submission" date="2017-08" db="EMBL/GenBank/DDBJ databases">
        <title>Infants hospitalized years apart are colonized by the same room-sourced microbial strains.</title>
        <authorList>
            <person name="Brooks B."/>
            <person name="Olm M.R."/>
            <person name="Firek B.A."/>
            <person name="Baker R."/>
            <person name="Thomas B.C."/>
            <person name="Morowitz M.J."/>
            <person name="Banfield J.F."/>
        </authorList>
    </citation>
    <scope>NUCLEOTIDE SEQUENCE [LARGE SCALE GENOMIC DNA]</scope>
    <source>
        <strain evidence="7">S2_005_002_R2_33</strain>
    </source>
</reference>
<dbReference type="EMBL" id="QFPX01000006">
    <property type="protein sequence ID" value="PZQ55436.1"/>
    <property type="molecule type" value="Genomic_DNA"/>
</dbReference>
<protein>
    <submittedName>
        <fullName evidence="7">ABC transporter ATP-binding protein</fullName>
    </submittedName>
</protein>
<keyword evidence="2" id="KW-0547">Nucleotide-binding</keyword>
<evidence type="ECO:0000256" key="5">
    <source>
        <dbReference type="ARBA" id="ARBA00037066"/>
    </source>
</evidence>
<evidence type="ECO:0000256" key="3">
    <source>
        <dbReference type="ARBA" id="ARBA00022840"/>
    </source>
</evidence>
<gene>
    <name evidence="7" type="ORF">DI555_08920</name>
</gene>
<dbReference type="Pfam" id="PF00005">
    <property type="entry name" value="ABC_tran"/>
    <property type="match status" value="1"/>
</dbReference>
<feature type="domain" description="ABC transporter" evidence="6">
    <location>
        <begin position="1"/>
        <end position="233"/>
    </location>
</feature>
<sequence length="261" mass="27735">MSFGFGADNVTVAGRLDGVSLNCRRGMITAICGPNGAGKSTLLSVMAGLVKPDSGQAVMGGRPLAAVSLAQRAQWLGYLPQTPEVAWDVSVEVLISLGRLPWRDAPAAEAQDAIEDAIAAMDLQDLRHRPVSTLSGGERARALMARVLATQPGWLLADEPFASLDLAHGLALMQRFRQQARAGKGVVLVLHDLATAMNHADQVLVLAKGRVEAEGPPEMALSREVISRVWNCPAHWLGEPGERALSIGAPAPLAVDFRQQF</sequence>
<dbReference type="InterPro" id="IPR003593">
    <property type="entry name" value="AAA+_ATPase"/>
</dbReference>
<dbReference type="SUPFAM" id="SSF52540">
    <property type="entry name" value="P-loop containing nucleoside triphosphate hydrolases"/>
    <property type="match status" value="1"/>
</dbReference>
<dbReference type="Gene3D" id="3.40.50.300">
    <property type="entry name" value="P-loop containing nucleotide triphosphate hydrolases"/>
    <property type="match status" value="1"/>
</dbReference>
<keyword evidence="4" id="KW-1278">Translocase</keyword>
<dbReference type="InterPro" id="IPR027417">
    <property type="entry name" value="P-loop_NTPase"/>
</dbReference>
<dbReference type="PANTHER" id="PTHR42794:SF1">
    <property type="entry name" value="HEMIN IMPORT ATP-BINDING PROTEIN HMUV"/>
    <property type="match status" value="1"/>
</dbReference>
<dbReference type="PROSITE" id="PS50893">
    <property type="entry name" value="ABC_TRANSPORTER_2"/>
    <property type="match status" value="1"/>
</dbReference>
<name>A0A2W5NPU9_9SPHN</name>
<accession>A0A2W5NPU9</accession>
<dbReference type="CDD" id="cd03214">
    <property type="entry name" value="ABC_Iron-Siderophores_B12_Hemin"/>
    <property type="match status" value="1"/>
</dbReference>
<dbReference type="SMART" id="SM00382">
    <property type="entry name" value="AAA"/>
    <property type="match status" value="1"/>
</dbReference>
<dbReference type="InterPro" id="IPR003439">
    <property type="entry name" value="ABC_transporter-like_ATP-bd"/>
</dbReference>
<keyword evidence="1" id="KW-0813">Transport</keyword>
<dbReference type="GO" id="GO:0016887">
    <property type="term" value="F:ATP hydrolysis activity"/>
    <property type="evidence" value="ECO:0007669"/>
    <property type="project" value="InterPro"/>
</dbReference>
<dbReference type="GO" id="GO:0005524">
    <property type="term" value="F:ATP binding"/>
    <property type="evidence" value="ECO:0007669"/>
    <property type="project" value="UniProtKB-KW"/>
</dbReference>
<dbReference type="AlphaFoldDB" id="A0A2W5NPU9"/>
<proteinExistence type="predicted"/>
<keyword evidence="3 7" id="KW-0067">ATP-binding</keyword>
<dbReference type="Proteomes" id="UP000249082">
    <property type="component" value="Unassembled WGS sequence"/>
</dbReference>
<evidence type="ECO:0000256" key="1">
    <source>
        <dbReference type="ARBA" id="ARBA00022448"/>
    </source>
</evidence>